<gene>
    <name evidence="1" type="ORF">LCGC14_1094270</name>
</gene>
<organism evidence="1">
    <name type="scientific">marine sediment metagenome</name>
    <dbReference type="NCBI Taxonomy" id="412755"/>
    <lineage>
        <taxon>unclassified sequences</taxon>
        <taxon>metagenomes</taxon>
        <taxon>ecological metagenomes</taxon>
    </lineage>
</organism>
<evidence type="ECO:0000313" key="1">
    <source>
        <dbReference type="EMBL" id="KKN04766.1"/>
    </source>
</evidence>
<name>A0A0F9PUN4_9ZZZZ</name>
<proteinExistence type="predicted"/>
<protein>
    <submittedName>
        <fullName evidence="1">Uncharacterized protein</fullName>
    </submittedName>
</protein>
<accession>A0A0F9PUN4</accession>
<comment type="caution">
    <text evidence="1">The sequence shown here is derived from an EMBL/GenBank/DDBJ whole genome shotgun (WGS) entry which is preliminary data.</text>
</comment>
<reference evidence="1" key="1">
    <citation type="journal article" date="2015" name="Nature">
        <title>Complex archaea that bridge the gap between prokaryotes and eukaryotes.</title>
        <authorList>
            <person name="Spang A."/>
            <person name="Saw J.H."/>
            <person name="Jorgensen S.L."/>
            <person name="Zaremba-Niedzwiedzka K."/>
            <person name="Martijn J."/>
            <person name="Lind A.E."/>
            <person name="van Eijk R."/>
            <person name="Schleper C."/>
            <person name="Guy L."/>
            <person name="Ettema T.J."/>
        </authorList>
    </citation>
    <scope>NUCLEOTIDE SEQUENCE</scope>
</reference>
<sequence>MNRCRGWLRPGHTTLLKLVTISTPGCNDCGGFDCGDSPELLHLCPKCLIEYNREKIINYRLDY</sequence>
<dbReference type="EMBL" id="LAZR01004880">
    <property type="protein sequence ID" value="KKN04766.1"/>
    <property type="molecule type" value="Genomic_DNA"/>
</dbReference>
<dbReference type="AlphaFoldDB" id="A0A0F9PUN4"/>